<gene>
    <name evidence="2" type="ORF">HUK68_07930</name>
</gene>
<dbReference type="PANTHER" id="PTHR42928:SF5">
    <property type="entry name" value="BLR1237 PROTEIN"/>
    <property type="match status" value="1"/>
</dbReference>
<dbReference type="AlphaFoldDB" id="A0A6N1XB02"/>
<dbReference type="Gene3D" id="3.40.190.10">
    <property type="entry name" value="Periplasmic binding protein-like II"/>
    <property type="match status" value="1"/>
</dbReference>
<keyword evidence="3" id="KW-1185">Reference proteome</keyword>
<reference evidence="2 3" key="1">
    <citation type="submission" date="2020-06" db="EMBL/GenBank/DDBJ databases">
        <title>Acidovorax antarctica sp. nov., isolated from Corinth ice sheet soil, Antarctic Fields Peninsula.</title>
        <authorList>
            <person name="Xu Q."/>
            <person name="Peng F."/>
        </authorList>
    </citation>
    <scope>NUCLEOTIDE SEQUENCE [LARGE SCALE GENOMIC DNA]</scope>
    <source>
        <strain evidence="2 3">16-35-5</strain>
    </source>
</reference>
<protein>
    <recommendedName>
        <fullName evidence="4">Tripartite tricarboxylate transporter family receptor</fullName>
    </recommendedName>
</protein>
<dbReference type="Proteomes" id="UP000509579">
    <property type="component" value="Chromosome"/>
</dbReference>
<organism evidence="2 3">
    <name type="scientific">Comamonas antarctica</name>
    <dbReference type="NCBI Taxonomy" id="2743470"/>
    <lineage>
        <taxon>Bacteria</taxon>
        <taxon>Pseudomonadati</taxon>
        <taxon>Pseudomonadota</taxon>
        <taxon>Betaproteobacteria</taxon>
        <taxon>Burkholderiales</taxon>
        <taxon>Comamonadaceae</taxon>
        <taxon>Comamonas</taxon>
    </lineage>
</organism>
<dbReference type="Pfam" id="PF03401">
    <property type="entry name" value="TctC"/>
    <property type="match status" value="1"/>
</dbReference>
<evidence type="ECO:0000313" key="3">
    <source>
        <dbReference type="Proteomes" id="UP000509579"/>
    </source>
</evidence>
<dbReference type="EMBL" id="CP054840">
    <property type="protein sequence ID" value="QKV54980.1"/>
    <property type="molecule type" value="Genomic_DNA"/>
</dbReference>
<dbReference type="InterPro" id="IPR005064">
    <property type="entry name" value="BUG"/>
</dbReference>
<dbReference type="PANTHER" id="PTHR42928">
    <property type="entry name" value="TRICARBOXYLATE-BINDING PROTEIN"/>
    <property type="match status" value="1"/>
</dbReference>
<evidence type="ECO:0008006" key="4">
    <source>
        <dbReference type="Google" id="ProtNLM"/>
    </source>
</evidence>
<proteinExistence type="inferred from homology"/>
<comment type="similarity">
    <text evidence="1">Belongs to the UPF0065 (bug) family.</text>
</comment>
<sequence length="198" mass="22081">MRCCRMCCWAMPTWRSRPCPRRPAPMWWRAPSARASSSARCPSATRWRRPHRWARPICWARPSSAMAATRRSATWLLFENITSIAPHLKGDKLTALAVTGAARDSRLPQLPTLAESGLTSYQAVAWNGYVAPAGVDAKTLDFLNAAFSKALSSPAVKQQLNAQAYDVHVGPRQALFELAKRERPVWADVIRRLGAKLD</sequence>
<evidence type="ECO:0000256" key="1">
    <source>
        <dbReference type="ARBA" id="ARBA00006987"/>
    </source>
</evidence>
<dbReference type="Gene3D" id="3.40.190.150">
    <property type="entry name" value="Bordetella uptake gene, domain 1"/>
    <property type="match status" value="1"/>
</dbReference>
<evidence type="ECO:0000313" key="2">
    <source>
        <dbReference type="EMBL" id="QKV54980.1"/>
    </source>
</evidence>
<dbReference type="InterPro" id="IPR042100">
    <property type="entry name" value="Bug_dom1"/>
</dbReference>
<accession>A0A6N1XB02</accession>
<name>A0A6N1XB02_9BURK</name>
<dbReference type="KEGG" id="aant:HUK68_07930"/>